<evidence type="ECO:0008006" key="3">
    <source>
        <dbReference type="Google" id="ProtNLM"/>
    </source>
</evidence>
<dbReference type="Pfam" id="PF10123">
    <property type="entry name" value="Mu-like_Pro"/>
    <property type="match status" value="1"/>
</dbReference>
<gene>
    <name evidence="2" type="ordered locus">DvMF_0734</name>
</gene>
<dbReference type="AlphaFoldDB" id="B8DKY8"/>
<dbReference type="STRING" id="883.DvMF_0734"/>
<dbReference type="EMBL" id="CP001197">
    <property type="protein sequence ID" value="ACL07691.1"/>
    <property type="molecule type" value="Genomic_DNA"/>
</dbReference>
<name>B8DKY8_NITV9</name>
<dbReference type="KEGG" id="dvm:DvMF_0734"/>
<reference evidence="2" key="1">
    <citation type="submission" date="2008-10" db="EMBL/GenBank/DDBJ databases">
        <title>Complete sequence of Desulfovibrio vulgaris str. 'Miyazaki F'.</title>
        <authorList>
            <person name="Lucas S."/>
            <person name="Copeland A."/>
            <person name="Lapidus A."/>
            <person name="Glavina del Rio T."/>
            <person name="Dalin E."/>
            <person name="Tice H."/>
            <person name="Bruce D."/>
            <person name="Goodwin L."/>
            <person name="Pitluck S."/>
            <person name="Sims D."/>
            <person name="Brettin T."/>
            <person name="Detter J.C."/>
            <person name="Han C."/>
            <person name="Larimer F."/>
            <person name="Land M."/>
            <person name="Hauser L."/>
            <person name="Kyrpides N."/>
            <person name="Mikhailova N."/>
            <person name="Hazen T.C."/>
            <person name="Richardson P."/>
        </authorList>
    </citation>
    <scope>NUCLEOTIDE SEQUENCE</scope>
    <source>
        <strain evidence="2">Miyazaki F</strain>
    </source>
</reference>
<dbReference type="HOGENOM" id="CLU_062795_1_0_7"/>
<sequence>MPPYTGGMSHLKPPRSTTHPTAVLTVPLSVGDGPSDLPDGLNVQLLPDGSFAARDGRPASMTKGALAAWCLDADIAAPVVADAQARETPLVIDYEHQTLNARQNGKPAPAAGWIDAVTYLPGRGLFAAVTWTERARAYIEAGEYRFISPVFSFDAATGAVLRIISAALTNTPALDGMSVVAAVEDLATQETAMDELLERLRWMLNLPVTATAQDIMAQLDKLKAMLGGEGEAAATDGAAPASQPAPVDLLALLTEQRAQIAALSSATPDPARFVPMEALTALQQSAATLQARVAELETGQTVAAMSVEIDAALADGRLNKAVEPWARELAKTDPDALRNYLSVAVPVAALTAMQTTRVAPQPVPGTAALTDEDTYTMNQLGLTPEEFRASKEGK</sequence>
<proteinExistence type="predicted"/>
<dbReference type="InterPro" id="IPR012106">
    <property type="entry name" value="Phage_Mu_Gp1"/>
</dbReference>
<dbReference type="PIRSF" id="PIRSF016624">
    <property type="entry name" value="Mu_prophg_I"/>
    <property type="match status" value="1"/>
</dbReference>
<feature type="region of interest" description="Disordered" evidence="1">
    <location>
        <begin position="1"/>
        <end position="20"/>
    </location>
</feature>
<evidence type="ECO:0000256" key="1">
    <source>
        <dbReference type="SAM" id="MobiDB-lite"/>
    </source>
</evidence>
<accession>B8DKY8</accession>
<protein>
    <recommendedName>
        <fullName evidence="3">Mu-like prophage I protein</fullName>
    </recommendedName>
</protein>
<organism evidence="2">
    <name type="scientific">Nitratidesulfovibrio vulgaris (strain DSM 19637 / Miyazaki F)</name>
    <name type="common">Desulfovibrio vulgaris</name>
    <dbReference type="NCBI Taxonomy" id="883"/>
    <lineage>
        <taxon>Bacteria</taxon>
        <taxon>Pseudomonadati</taxon>
        <taxon>Thermodesulfobacteriota</taxon>
        <taxon>Desulfovibrionia</taxon>
        <taxon>Desulfovibrionales</taxon>
        <taxon>Desulfovibrionaceae</taxon>
        <taxon>Nitratidesulfovibrio</taxon>
    </lineage>
</organism>
<dbReference type="eggNOG" id="COG4388">
    <property type="taxonomic scope" value="Bacteria"/>
</dbReference>
<dbReference type="OrthoDB" id="2043985at2"/>
<evidence type="ECO:0000313" key="2">
    <source>
        <dbReference type="EMBL" id="ACL07691.1"/>
    </source>
</evidence>